<dbReference type="RefSeq" id="WP_181409660.1">
    <property type="nucleotide sequence ID" value="NZ_JBHMAX010000033.1"/>
</dbReference>
<keyword evidence="1" id="KW-0808">Transferase</keyword>
<keyword evidence="2" id="KW-1185">Reference proteome</keyword>
<sequence>MVVLCAANNWDDVRLADRPLAEELVHHAPVLYVDPPLSHLGPRHNPRVRPALERPRLREVQPGLVRLTPVVPPRPFRRSVLPLTRRVVRHRIRQAVAELGGEVRAVVSTMLLVDVFDLAPEASHLYWMQDDVATGALHWGMDGATLLRGERRVAAAADAILAASPLAAQRWRSAGHTVHDLPNGCDVSRFLAPAPGKSRIEVDLPGPVAGFVGHLNERTDLDLLAAVLDEGMSLLLVGPVSSDLDGARLSRILAHPRARAVGPQPFEDLPLWMESVDVGLVPYRTDDFNRYSFPLKTLEYLAAGLPVVSTGLPANDWLGSPDIVEADTPEPFARAARKAVISCADPRLVERRRTFAATHTWARRAETLAGILDLRT</sequence>
<name>A0ABV5V6F1_9MICO</name>
<dbReference type="EMBL" id="JBHMAX010000033">
    <property type="protein sequence ID" value="MFB9733364.1"/>
    <property type="molecule type" value="Genomic_DNA"/>
</dbReference>
<dbReference type="Pfam" id="PF13692">
    <property type="entry name" value="Glyco_trans_1_4"/>
    <property type="match status" value="1"/>
</dbReference>
<evidence type="ECO:0000313" key="1">
    <source>
        <dbReference type="EMBL" id="MFB9733364.1"/>
    </source>
</evidence>
<proteinExistence type="predicted"/>
<evidence type="ECO:0000313" key="2">
    <source>
        <dbReference type="Proteomes" id="UP001589613"/>
    </source>
</evidence>
<dbReference type="Proteomes" id="UP001589613">
    <property type="component" value="Unassembled WGS sequence"/>
</dbReference>
<reference evidence="1 2" key="1">
    <citation type="submission" date="2024-09" db="EMBL/GenBank/DDBJ databases">
        <authorList>
            <person name="Sun Q."/>
            <person name="Mori K."/>
        </authorList>
    </citation>
    <scope>NUCLEOTIDE SEQUENCE [LARGE SCALE GENOMIC DNA]</scope>
    <source>
        <strain evidence="1 2">JCM 12763</strain>
    </source>
</reference>
<accession>A0ABV5V6F1</accession>
<organism evidence="1 2">
    <name type="scientific">Ornithinimicrobium kibberense</name>
    <dbReference type="NCBI Taxonomy" id="282060"/>
    <lineage>
        <taxon>Bacteria</taxon>
        <taxon>Bacillati</taxon>
        <taxon>Actinomycetota</taxon>
        <taxon>Actinomycetes</taxon>
        <taxon>Micrococcales</taxon>
        <taxon>Ornithinimicrobiaceae</taxon>
        <taxon>Ornithinimicrobium</taxon>
    </lineage>
</organism>
<dbReference type="PANTHER" id="PTHR12526">
    <property type="entry name" value="GLYCOSYLTRANSFERASE"/>
    <property type="match status" value="1"/>
</dbReference>
<dbReference type="SUPFAM" id="SSF53756">
    <property type="entry name" value="UDP-Glycosyltransferase/glycogen phosphorylase"/>
    <property type="match status" value="1"/>
</dbReference>
<dbReference type="Gene3D" id="3.40.50.2000">
    <property type="entry name" value="Glycogen Phosphorylase B"/>
    <property type="match status" value="1"/>
</dbReference>
<comment type="caution">
    <text evidence="1">The sequence shown here is derived from an EMBL/GenBank/DDBJ whole genome shotgun (WGS) entry which is preliminary data.</text>
</comment>
<gene>
    <name evidence="1" type="ORF">ACFFN0_15050</name>
</gene>
<dbReference type="EC" id="2.4.-.-" evidence="1"/>
<keyword evidence="1" id="KW-0328">Glycosyltransferase</keyword>
<dbReference type="GO" id="GO:0016757">
    <property type="term" value="F:glycosyltransferase activity"/>
    <property type="evidence" value="ECO:0007669"/>
    <property type="project" value="UniProtKB-KW"/>
</dbReference>
<protein>
    <submittedName>
        <fullName evidence="1">Glycosyltransferase</fullName>
        <ecNumber evidence="1">2.4.-.-</ecNumber>
    </submittedName>
</protein>